<keyword evidence="1" id="KW-0175">Coiled coil</keyword>
<dbReference type="RefSeq" id="XP_035549215.1">
    <property type="nucleotide sequence ID" value="XM_035693322.1"/>
</dbReference>
<dbReference type="PANTHER" id="PTHR33499">
    <property type="entry name" value="OS12G0282400 PROTEIN-RELATED"/>
    <property type="match status" value="1"/>
</dbReference>
<sequence>MAPITTRGRGGQSSRLTSRGAPTNQLRSFHEGSSSMGGSLPIDSTTIESQVHETQSSGEGASTSKVKRGRGKAQCVSFEKLRKTGLIPVKIESGNKGATGTNSTTFISRVGYIARHFAPITCKSWKHIPEVDKEELYARVRGEFLLDWNEDEVKESVKAKLQRSYNDYHHTLHKIFKKYSTKEEAIAHVPDDLNQADWEILCDRWADPKYKKLCDQNALNRSNLKVNHVAGSKSFARLLEEKRGEDTTLIDFYKLTHSKDGSFTTPTAEENYHRMKDLWNERNTAGSSRTAEDIFNEVLGHKSGYAKGLGNYVIPIPSSSRSSKVIQLTQQVEKYKNEMEVYKEKWEESVQRAESMQSNINNMVEKQSEYDRRLSEIMAQLETHRES</sequence>
<dbReference type="InParanoid" id="A0A6P9EL35"/>
<dbReference type="PANTHER" id="PTHR33499:SF11">
    <property type="entry name" value="NO APICAL MERISTEM-ASSOCIATED C-TERMINAL DOMAIN-CONTAINING PROTEIN"/>
    <property type="match status" value="1"/>
</dbReference>
<dbReference type="KEGG" id="jre:118349275"/>
<protein>
    <submittedName>
        <fullName evidence="4">Uncharacterized protein LOC118349275</fullName>
    </submittedName>
</protein>
<feature type="compositionally biased region" description="Polar residues" evidence="2">
    <location>
        <begin position="12"/>
        <end position="64"/>
    </location>
</feature>
<feature type="region of interest" description="Disordered" evidence="2">
    <location>
        <begin position="1"/>
        <end position="69"/>
    </location>
</feature>
<evidence type="ECO:0000313" key="3">
    <source>
        <dbReference type="Proteomes" id="UP000235220"/>
    </source>
</evidence>
<gene>
    <name evidence="4" type="primary">LOC118349275</name>
</gene>
<dbReference type="Pfam" id="PF03004">
    <property type="entry name" value="Transposase_24"/>
    <property type="match status" value="1"/>
</dbReference>
<proteinExistence type="predicted"/>
<evidence type="ECO:0000256" key="1">
    <source>
        <dbReference type="SAM" id="Coils"/>
    </source>
</evidence>
<dbReference type="AlphaFoldDB" id="A0A6P9EL35"/>
<dbReference type="OrthoDB" id="1706770at2759"/>
<dbReference type="GeneID" id="118349275"/>
<feature type="coiled-coil region" evidence="1">
    <location>
        <begin position="325"/>
        <end position="352"/>
    </location>
</feature>
<dbReference type="Proteomes" id="UP000235220">
    <property type="component" value="Chromosome 8"/>
</dbReference>
<evidence type="ECO:0000313" key="4">
    <source>
        <dbReference type="RefSeq" id="XP_035549215.1"/>
    </source>
</evidence>
<keyword evidence="3" id="KW-1185">Reference proteome</keyword>
<evidence type="ECO:0000256" key="2">
    <source>
        <dbReference type="SAM" id="MobiDB-lite"/>
    </source>
</evidence>
<organism evidence="3 4">
    <name type="scientific">Juglans regia</name>
    <name type="common">English walnut</name>
    <dbReference type="NCBI Taxonomy" id="51240"/>
    <lineage>
        <taxon>Eukaryota</taxon>
        <taxon>Viridiplantae</taxon>
        <taxon>Streptophyta</taxon>
        <taxon>Embryophyta</taxon>
        <taxon>Tracheophyta</taxon>
        <taxon>Spermatophyta</taxon>
        <taxon>Magnoliopsida</taxon>
        <taxon>eudicotyledons</taxon>
        <taxon>Gunneridae</taxon>
        <taxon>Pentapetalae</taxon>
        <taxon>rosids</taxon>
        <taxon>fabids</taxon>
        <taxon>Fagales</taxon>
        <taxon>Juglandaceae</taxon>
        <taxon>Juglans</taxon>
    </lineage>
</organism>
<name>A0A6P9EL35_JUGRE</name>
<dbReference type="InterPro" id="IPR004252">
    <property type="entry name" value="Probable_transposase_24"/>
</dbReference>
<reference evidence="4" key="1">
    <citation type="submission" date="2025-08" db="UniProtKB">
        <authorList>
            <consortium name="RefSeq"/>
        </authorList>
    </citation>
    <scope>IDENTIFICATION</scope>
    <source>
        <tissue evidence="4">Leaves</tissue>
    </source>
</reference>
<accession>A0A6P9EL35</accession>